<reference evidence="1 2" key="1">
    <citation type="submission" date="2018-01" db="EMBL/GenBank/DDBJ databases">
        <title>Complete and assembled Genome of Pantoea gaviniae DSM22758T.</title>
        <authorList>
            <person name="Stevens M.J.A."/>
            <person name="Zurfluh K."/>
            <person name="Stephan R."/>
        </authorList>
    </citation>
    <scope>NUCLEOTIDE SEQUENCE [LARGE SCALE GENOMIC DNA]</scope>
    <source>
        <strain evidence="1 2">DSM 22758</strain>
    </source>
</reference>
<dbReference type="RefSeq" id="WP_104957523.1">
    <property type="nucleotide sequence ID" value="NZ_CP026377.1"/>
</dbReference>
<sequence length="82" mass="9073">MRTAWEEVDAEGLAHLREITDTETAEIIEPFDRAAPPAPVVPKGWQLVPIEPTQEMIAAGRECANTLTYRSMLKVAPGWIDA</sequence>
<proteinExistence type="predicted"/>
<dbReference type="AlphaFoldDB" id="A0A1X1EE43"/>
<gene>
    <name evidence="1" type="ORF">C2E15_11700</name>
</gene>
<organism evidence="1 2">
    <name type="scientific">Mixta gaviniae</name>
    <dbReference type="NCBI Taxonomy" id="665914"/>
    <lineage>
        <taxon>Bacteria</taxon>
        <taxon>Pseudomonadati</taxon>
        <taxon>Pseudomonadota</taxon>
        <taxon>Gammaproteobacteria</taxon>
        <taxon>Enterobacterales</taxon>
        <taxon>Erwiniaceae</taxon>
        <taxon>Mixta</taxon>
    </lineage>
</organism>
<evidence type="ECO:0000313" key="2">
    <source>
        <dbReference type="Proteomes" id="UP000238365"/>
    </source>
</evidence>
<name>A0A1X1EE43_9GAMM</name>
<keyword evidence="2" id="KW-1185">Reference proteome</keyword>
<dbReference type="Proteomes" id="UP000238365">
    <property type="component" value="Chromosome"/>
</dbReference>
<dbReference type="EMBL" id="CP026377">
    <property type="protein sequence ID" value="AUX93677.1"/>
    <property type="molecule type" value="Genomic_DNA"/>
</dbReference>
<evidence type="ECO:0000313" key="1">
    <source>
        <dbReference type="EMBL" id="AUX93677.1"/>
    </source>
</evidence>
<protein>
    <submittedName>
        <fullName evidence="1">Uncharacterized protein</fullName>
    </submittedName>
</protein>
<dbReference type="KEGG" id="pgz:C2E15_11700"/>
<accession>A0A1X1EE43</accession>
<dbReference type="OrthoDB" id="6556432at2"/>